<feature type="chain" id="PRO_5017551858" description="ASST-domain-containing protein" evidence="1">
    <location>
        <begin position="21"/>
        <end position="564"/>
    </location>
</feature>
<evidence type="ECO:0000313" key="2">
    <source>
        <dbReference type="EMBL" id="RDW63807.1"/>
    </source>
</evidence>
<gene>
    <name evidence="2" type="ORF">BP6252_11352</name>
</gene>
<comment type="caution">
    <text evidence="2">The sequence shown here is derived from an EMBL/GenBank/DDBJ whole genome shotgun (WGS) entry which is preliminary data.</text>
</comment>
<dbReference type="InterPro" id="IPR011047">
    <property type="entry name" value="Quinoprotein_ADH-like_sf"/>
</dbReference>
<dbReference type="Proteomes" id="UP000256645">
    <property type="component" value="Unassembled WGS sequence"/>
</dbReference>
<dbReference type="AlphaFoldDB" id="A0A3D8QPU6"/>
<evidence type="ECO:0008006" key="4">
    <source>
        <dbReference type="Google" id="ProtNLM"/>
    </source>
</evidence>
<dbReference type="Pfam" id="PF14269">
    <property type="entry name" value="Arylsulfotran_2"/>
    <property type="match status" value="1"/>
</dbReference>
<dbReference type="SUPFAM" id="SSF50998">
    <property type="entry name" value="Quinoprotein alcohol dehydrogenase-like"/>
    <property type="match status" value="1"/>
</dbReference>
<accession>A0A3D8QPU6</accession>
<dbReference type="InterPro" id="IPR053143">
    <property type="entry name" value="Arylsulfate_ST"/>
</dbReference>
<keyword evidence="3" id="KW-1185">Reference proteome</keyword>
<sequence>MKAASSFLLAVANILPFAFADWRYKSRPDLTPPTLNISISATKQVDQGYLFVQPYSSFEGPRGGPVQPAAYILRNDGDLVWSSLTYFSAWIGNFQAKKWKGLPVLTAFEGSLDSMHGHGYGHVTLLDQNYDVVKVVRGGNHRLISIHEATIINEETLLVEVYQPVARDLSAYGGSKDMQWIAEGIFQEVNIETGELLFEWHSLDHVDGSESAIPLSSGRAFLGVNSTDAWDYFHINSVDKNAEGDYLVSGRHTSTIYKINGTSGQVIWRLGGKNSDFVLLKDFKFGYQHDARFRHQSTDGEITIISFFDNSARSDAQRGGGLDSIRDHSSARIVMLNTTDFTASEVKTLASPDGILNPSQGNVQILPNGNTFVGWGQAGAISEFSSDEGEPIFHAYLESGLEGVGTQSYRAFRYNWTGTPHETPAIIAQCDGLECTQKCSGETTIYVSWNGDTETTKWRFYSAAGSEGAASSTAANINFLGESLRTSFETSLQVPTPKISSCPQGVVFAEAIDSNGHVIVTSRLTPIEIAIHPIAEVKDKKVGLLEQSRLSRVLGLAGFGTGEL</sequence>
<dbReference type="OrthoDB" id="5427350at2759"/>
<organism evidence="2 3">
    <name type="scientific">Coleophoma cylindrospora</name>
    <dbReference type="NCBI Taxonomy" id="1849047"/>
    <lineage>
        <taxon>Eukaryota</taxon>
        <taxon>Fungi</taxon>
        <taxon>Dikarya</taxon>
        <taxon>Ascomycota</taxon>
        <taxon>Pezizomycotina</taxon>
        <taxon>Leotiomycetes</taxon>
        <taxon>Helotiales</taxon>
        <taxon>Dermateaceae</taxon>
        <taxon>Coleophoma</taxon>
    </lineage>
</organism>
<protein>
    <recommendedName>
        <fullName evidence="4">ASST-domain-containing protein</fullName>
    </recommendedName>
</protein>
<dbReference type="PANTHER" id="PTHR35340">
    <property type="entry name" value="PQQ ENZYME REPEAT PROTEIN-RELATED"/>
    <property type="match status" value="1"/>
</dbReference>
<proteinExistence type="predicted"/>
<dbReference type="EMBL" id="PDLM01000013">
    <property type="protein sequence ID" value="RDW63807.1"/>
    <property type="molecule type" value="Genomic_DNA"/>
</dbReference>
<keyword evidence="1" id="KW-0732">Signal</keyword>
<dbReference type="InterPro" id="IPR039535">
    <property type="entry name" value="ASST-like"/>
</dbReference>
<evidence type="ECO:0000256" key="1">
    <source>
        <dbReference type="SAM" id="SignalP"/>
    </source>
</evidence>
<reference evidence="2 3" key="1">
    <citation type="journal article" date="2018" name="IMA Fungus">
        <title>IMA Genome-F 9: Draft genome sequence of Annulohypoxylon stygium, Aspergillus mulundensis, Berkeleyomyces basicola (syn. Thielaviopsis basicola), Ceratocystis smalleyi, two Cercospora beticola strains, Coleophoma cylindrospora, Fusarium fracticaudum, Phialophora cf. hyalina, and Morchella septimelata.</title>
        <authorList>
            <person name="Wingfield B.D."/>
            <person name="Bills G.F."/>
            <person name="Dong Y."/>
            <person name="Huang W."/>
            <person name="Nel W.J."/>
            <person name="Swalarsk-Parry B.S."/>
            <person name="Vaghefi N."/>
            <person name="Wilken P.M."/>
            <person name="An Z."/>
            <person name="de Beer Z.W."/>
            <person name="De Vos L."/>
            <person name="Chen L."/>
            <person name="Duong T.A."/>
            <person name="Gao Y."/>
            <person name="Hammerbacher A."/>
            <person name="Kikkert J.R."/>
            <person name="Li Y."/>
            <person name="Li H."/>
            <person name="Li K."/>
            <person name="Li Q."/>
            <person name="Liu X."/>
            <person name="Ma X."/>
            <person name="Naidoo K."/>
            <person name="Pethybridge S.J."/>
            <person name="Sun J."/>
            <person name="Steenkamp E.T."/>
            <person name="van der Nest M.A."/>
            <person name="van Wyk S."/>
            <person name="Wingfield M.J."/>
            <person name="Xiong C."/>
            <person name="Yue Q."/>
            <person name="Zhang X."/>
        </authorList>
    </citation>
    <scope>NUCLEOTIDE SEQUENCE [LARGE SCALE GENOMIC DNA]</scope>
    <source>
        <strain evidence="2 3">BP6252</strain>
    </source>
</reference>
<name>A0A3D8QPU6_9HELO</name>
<dbReference type="PANTHER" id="PTHR35340:SF9">
    <property type="entry name" value="ASST-DOMAIN-CONTAINING PROTEIN"/>
    <property type="match status" value="1"/>
</dbReference>
<feature type="signal peptide" evidence="1">
    <location>
        <begin position="1"/>
        <end position="20"/>
    </location>
</feature>
<evidence type="ECO:0000313" key="3">
    <source>
        <dbReference type="Proteomes" id="UP000256645"/>
    </source>
</evidence>